<reference evidence="2 3" key="1">
    <citation type="submission" date="2018-03" db="EMBL/GenBank/DDBJ databases">
        <title>Novel Streptomyces sp. from soil.</title>
        <authorList>
            <person name="Tan G.Y.A."/>
            <person name="Lee Z.Y."/>
        </authorList>
    </citation>
    <scope>NUCLEOTIDE SEQUENCE [LARGE SCALE GENOMIC DNA]</scope>
    <source>
        <strain evidence="2 3">ST5x</strain>
    </source>
</reference>
<dbReference type="PANTHER" id="PTHR38133">
    <property type="entry name" value="SLR1429 PROTEIN"/>
    <property type="match status" value="1"/>
</dbReference>
<keyword evidence="3" id="KW-1185">Reference proteome</keyword>
<gene>
    <name evidence="2" type="ORF">C6N75_06875</name>
</gene>
<evidence type="ECO:0000313" key="3">
    <source>
        <dbReference type="Proteomes" id="UP000239322"/>
    </source>
</evidence>
<dbReference type="OrthoDB" id="188274at2"/>
<dbReference type="EMBL" id="PVLV01000093">
    <property type="protein sequence ID" value="PRH79944.1"/>
    <property type="molecule type" value="Genomic_DNA"/>
</dbReference>
<name>A0A2S9PZU3_9ACTN</name>
<sequence>MSDGYGHENGHGAEDGTGFGRAEERTFAAVRRAAGQGFARTWWGRAWLKALEDSALDTQQVKRGRRQVRAGAVGAVSVRPGRITAVVRDPDGTPVRGDVLCPQLDDAAWDRLLTVVAEQAGHVAALLEGDMPPRLVEDAAAAGVELLPGIGDLEADCACGGWDHCPHTVALCYAVARLLDEDPFVLLLLRGRGERWLLAEVQRRTAAGRTPEAPAHEERVRADEAFAARDILPALPPPPVLPGAPGGPLSLDTATPPGDGVDPVALEALAADAAGRAYRMLAEALSPGRPGRPPEPVLTPGEDAVRMAAEAERPLPAAVRERLAAGTDRGPDGLAAAAETWRAGGGVDALWLLEQARTPTPEEADAAGRALAAAWPDGDHPVPRAAGAGQWAVPGGRLRPDRDGRRWWALRRTAGHWVPAGPAQDDPAAAAALLAEGDD</sequence>
<evidence type="ECO:0000313" key="2">
    <source>
        <dbReference type="EMBL" id="PRH79944.1"/>
    </source>
</evidence>
<comment type="caution">
    <text evidence="2">The sequence shown here is derived from an EMBL/GenBank/DDBJ whole genome shotgun (WGS) entry which is preliminary data.</text>
</comment>
<keyword evidence="2" id="KW-0067">ATP-binding</keyword>
<dbReference type="RefSeq" id="WP_105867955.1">
    <property type="nucleotide sequence ID" value="NZ_PVLV01000093.1"/>
</dbReference>
<proteinExistence type="predicted"/>
<keyword evidence="2" id="KW-0347">Helicase</keyword>
<accession>A0A2S9PZU3</accession>
<evidence type="ECO:0000256" key="1">
    <source>
        <dbReference type="SAM" id="MobiDB-lite"/>
    </source>
</evidence>
<keyword evidence="2" id="KW-0378">Hydrolase</keyword>
<organism evidence="2 3">
    <name type="scientific">Streptomyces solincola</name>
    <dbReference type="NCBI Taxonomy" id="2100817"/>
    <lineage>
        <taxon>Bacteria</taxon>
        <taxon>Bacillati</taxon>
        <taxon>Actinomycetota</taxon>
        <taxon>Actinomycetes</taxon>
        <taxon>Kitasatosporales</taxon>
        <taxon>Streptomycetaceae</taxon>
        <taxon>Streptomyces</taxon>
    </lineage>
</organism>
<protein>
    <submittedName>
        <fullName evidence="2">SWF or SNF family helicase</fullName>
    </submittedName>
</protein>
<dbReference type="PANTHER" id="PTHR38133:SF1">
    <property type="entry name" value="SLR1429 PROTEIN"/>
    <property type="match status" value="1"/>
</dbReference>
<feature type="region of interest" description="Disordered" evidence="1">
    <location>
        <begin position="232"/>
        <end position="263"/>
    </location>
</feature>
<dbReference type="AlphaFoldDB" id="A0A2S9PZU3"/>
<keyword evidence="2" id="KW-0547">Nucleotide-binding</keyword>
<dbReference type="GO" id="GO:0004386">
    <property type="term" value="F:helicase activity"/>
    <property type="evidence" value="ECO:0007669"/>
    <property type="project" value="UniProtKB-KW"/>
</dbReference>
<dbReference type="Proteomes" id="UP000239322">
    <property type="component" value="Unassembled WGS sequence"/>
</dbReference>